<dbReference type="InterPro" id="IPR012337">
    <property type="entry name" value="RNaseH-like_sf"/>
</dbReference>
<dbReference type="Proteomes" id="UP000037267">
    <property type="component" value="Unassembled WGS sequence"/>
</dbReference>
<dbReference type="InterPro" id="IPR050900">
    <property type="entry name" value="Transposase_IS3/IS150/IS904"/>
</dbReference>
<dbReference type="SUPFAM" id="SSF53098">
    <property type="entry name" value="Ribonuclease H-like"/>
    <property type="match status" value="1"/>
</dbReference>
<dbReference type="STRING" id="1503.CLPU_8c00060"/>
<comment type="caution">
    <text evidence="2">The sequence shown here is derived from an EMBL/GenBank/DDBJ whole genome shotgun (WGS) entry which is preliminary data.</text>
</comment>
<dbReference type="PANTHER" id="PTHR46889:SF5">
    <property type="entry name" value="INTEGRASE PROTEIN"/>
    <property type="match status" value="1"/>
</dbReference>
<sequence length="111" mass="12480">MANKPNLKWVTDISYIFTKQGVLYLSAIKDLYDNFIVAYKVGRDQNVSLVIETIKLAKKEIANGLVLHSDQGFQYASEQYFNLTKAYDLTSSMSIAGNPIDNACAENFLVF</sequence>
<dbReference type="Pfam" id="PF00665">
    <property type="entry name" value="rve"/>
    <property type="match status" value="1"/>
</dbReference>
<organism evidence="2 3">
    <name type="scientific">Gottschalkia purinilytica</name>
    <name type="common">Clostridium purinilyticum</name>
    <dbReference type="NCBI Taxonomy" id="1503"/>
    <lineage>
        <taxon>Bacteria</taxon>
        <taxon>Bacillati</taxon>
        <taxon>Bacillota</taxon>
        <taxon>Tissierellia</taxon>
        <taxon>Tissierellales</taxon>
        <taxon>Gottschalkiaceae</taxon>
        <taxon>Gottschalkia</taxon>
    </lineage>
</organism>
<proteinExistence type="predicted"/>
<keyword evidence="3" id="KW-1185">Reference proteome</keyword>
<dbReference type="GO" id="GO:0003676">
    <property type="term" value="F:nucleic acid binding"/>
    <property type="evidence" value="ECO:0007669"/>
    <property type="project" value="InterPro"/>
</dbReference>
<dbReference type="AlphaFoldDB" id="A0A0L0W9W3"/>
<dbReference type="EMBL" id="LGSS01000008">
    <property type="protein sequence ID" value="KNF08241.1"/>
    <property type="molecule type" value="Genomic_DNA"/>
</dbReference>
<dbReference type="GO" id="GO:0015074">
    <property type="term" value="P:DNA integration"/>
    <property type="evidence" value="ECO:0007669"/>
    <property type="project" value="InterPro"/>
</dbReference>
<protein>
    <submittedName>
        <fullName evidence="2">Transposase</fullName>
    </submittedName>
</protein>
<reference evidence="3" key="1">
    <citation type="submission" date="2015-07" db="EMBL/GenBank/DDBJ databases">
        <title>Draft genome sequence of the purine-degrading Gottschalkia purinilyticum DSM 1384 (formerly Clostridium purinilyticum).</title>
        <authorList>
            <person name="Poehlein A."/>
            <person name="Schiel-Bengelsdorf B."/>
            <person name="Bengelsdorf F.R."/>
            <person name="Daniel R."/>
            <person name="Duerre P."/>
        </authorList>
    </citation>
    <scope>NUCLEOTIDE SEQUENCE [LARGE SCALE GENOMIC DNA]</scope>
    <source>
        <strain evidence="3">DSM 1384</strain>
    </source>
</reference>
<feature type="domain" description="Integrase catalytic" evidence="1">
    <location>
        <begin position="1"/>
        <end position="111"/>
    </location>
</feature>
<evidence type="ECO:0000313" key="2">
    <source>
        <dbReference type="EMBL" id="KNF08241.1"/>
    </source>
</evidence>
<gene>
    <name evidence="2" type="ORF">CLPU_8c00060</name>
</gene>
<dbReference type="InterPro" id="IPR001584">
    <property type="entry name" value="Integrase_cat-core"/>
</dbReference>
<dbReference type="InterPro" id="IPR036397">
    <property type="entry name" value="RNaseH_sf"/>
</dbReference>
<dbReference type="PROSITE" id="PS50994">
    <property type="entry name" value="INTEGRASE"/>
    <property type="match status" value="1"/>
</dbReference>
<dbReference type="PATRIC" id="fig|1503.3.peg.3143"/>
<accession>A0A0L0W9W3</accession>
<name>A0A0L0W9W3_GOTPU</name>
<dbReference type="Gene3D" id="3.30.420.10">
    <property type="entry name" value="Ribonuclease H-like superfamily/Ribonuclease H"/>
    <property type="match status" value="1"/>
</dbReference>
<evidence type="ECO:0000313" key="3">
    <source>
        <dbReference type="Proteomes" id="UP000037267"/>
    </source>
</evidence>
<dbReference type="PANTHER" id="PTHR46889">
    <property type="entry name" value="TRANSPOSASE INSF FOR INSERTION SEQUENCE IS3B-RELATED"/>
    <property type="match status" value="1"/>
</dbReference>
<evidence type="ECO:0000259" key="1">
    <source>
        <dbReference type="PROSITE" id="PS50994"/>
    </source>
</evidence>